<accession>A0A0F9M223</accession>
<evidence type="ECO:0000313" key="1">
    <source>
        <dbReference type="EMBL" id="KKN01410.1"/>
    </source>
</evidence>
<gene>
    <name evidence="1" type="ORF">LCGC14_1128050</name>
</gene>
<organism evidence="1">
    <name type="scientific">marine sediment metagenome</name>
    <dbReference type="NCBI Taxonomy" id="412755"/>
    <lineage>
        <taxon>unclassified sequences</taxon>
        <taxon>metagenomes</taxon>
        <taxon>ecological metagenomes</taxon>
    </lineage>
</organism>
<name>A0A0F9M223_9ZZZZ</name>
<reference evidence="1" key="1">
    <citation type="journal article" date="2015" name="Nature">
        <title>Complex archaea that bridge the gap between prokaryotes and eukaryotes.</title>
        <authorList>
            <person name="Spang A."/>
            <person name="Saw J.H."/>
            <person name="Jorgensen S.L."/>
            <person name="Zaremba-Niedzwiedzka K."/>
            <person name="Martijn J."/>
            <person name="Lind A.E."/>
            <person name="van Eijk R."/>
            <person name="Schleper C."/>
            <person name="Guy L."/>
            <person name="Ettema T.J."/>
        </authorList>
    </citation>
    <scope>NUCLEOTIDE SEQUENCE</scope>
</reference>
<protein>
    <submittedName>
        <fullName evidence="1">Uncharacterized protein</fullName>
    </submittedName>
</protein>
<sequence length="89" mass="9691">MLESKKGIDATVKLAMLMASLAKPLVTRSRTDDNAKIALVQLMDGADLITKSLVEVDKVFLEREEAAAKRQAGIVKPIARKDAAKREAK</sequence>
<dbReference type="AlphaFoldDB" id="A0A0F9M223"/>
<dbReference type="EMBL" id="LAZR01005265">
    <property type="protein sequence ID" value="KKN01410.1"/>
    <property type="molecule type" value="Genomic_DNA"/>
</dbReference>
<comment type="caution">
    <text evidence="1">The sequence shown here is derived from an EMBL/GenBank/DDBJ whole genome shotgun (WGS) entry which is preliminary data.</text>
</comment>
<proteinExistence type="predicted"/>